<dbReference type="AlphaFoldDB" id="A0A2P2Q8T7"/>
<name>A0A2P2Q8T7_RHIMU</name>
<proteinExistence type="predicted"/>
<protein>
    <submittedName>
        <fullName evidence="1">Uncharacterized protein</fullName>
    </submittedName>
</protein>
<dbReference type="EMBL" id="GGEC01082899">
    <property type="protein sequence ID" value="MBX63383.1"/>
    <property type="molecule type" value="Transcribed_RNA"/>
</dbReference>
<sequence length="41" mass="4595">MDCQRSGGYYGLKGKDKVNGDEVEVTCNRGTRRNWISSSLN</sequence>
<accession>A0A2P2Q8T7</accession>
<reference evidence="1" key="1">
    <citation type="submission" date="2018-02" db="EMBL/GenBank/DDBJ databases">
        <title>Rhizophora mucronata_Transcriptome.</title>
        <authorList>
            <person name="Meera S.P."/>
            <person name="Sreeshan A."/>
            <person name="Augustine A."/>
        </authorList>
    </citation>
    <scope>NUCLEOTIDE SEQUENCE</scope>
    <source>
        <tissue evidence="1">Leaf</tissue>
    </source>
</reference>
<evidence type="ECO:0000313" key="1">
    <source>
        <dbReference type="EMBL" id="MBX63383.1"/>
    </source>
</evidence>
<organism evidence="1">
    <name type="scientific">Rhizophora mucronata</name>
    <name type="common">Asiatic mangrove</name>
    <dbReference type="NCBI Taxonomy" id="61149"/>
    <lineage>
        <taxon>Eukaryota</taxon>
        <taxon>Viridiplantae</taxon>
        <taxon>Streptophyta</taxon>
        <taxon>Embryophyta</taxon>
        <taxon>Tracheophyta</taxon>
        <taxon>Spermatophyta</taxon>
        <taxon>Magnoliopsida</taxon>
        <taxon>eudicotyledons</taxon>
        <taxon>Gunneridae</taxon>
        <taxon>Pentapetalae</taxon>
        <taxon>rosids</taxon>
        <taxon>fabids</taxon>
        <taxon>Malpighiales</taxon>
        <taxon>Rhizophoraceae</taxon>
        <taxon>Rhizophora</taxon>
    </lineage>
</organism>